<dbReference type="Proteomes" id="UP000004080">
    <property type="component" value="Unassembled WGS sequence"/>
</dbReference>
<dbReference type="PATRIC" id="fig|1196324.3.peg.1780"/>
<proteinExistence type="predicted"/>
<gene>
    <name evidence="1" type="ORF">A374_08694</name>
</gene>
<keyword evidence="2" id="KW-1185">Reference proteome</keyword>
<dbReference type="EMBL" id="AKKV01000024">
    <property type="protein sequence ID" value="EIT85900.1"/>
    <property type="molecule type" value="Genomic_DNA"/>
</dbReference>
<evidence type="ECO:0000313" key="2">
    <source>
        <dbReference type="Proteomes" id="UP000004080"/>
    </source>
</evidence>
<accession>I8UG71</accession>
<dbReference type="AlphaFoldDB" id="I8UG71"/>
<organism evidence="1 2">
    <name type="scientific">Fictibacillus macauensis ZFHKF-1</name>
    <dbReference type="NCBI Taxonomy" id="1196324"/>
    <lineage>
        <taxon>Bacteria</taxon>
        <taxon>Bacillati</taxon>
        <taxon>Bacillota</taxon>
        <taxon>Bacilli</taxon>
        <taxon>Bacillales</taxon>
        <taxon>Fictibacillaceae</taxon>
        <taxon>Fictibacillus</taxon>
    </lineage>
</organism>
<reference evidence="1 2" key="1">
    <citation type="journal article" date="2012" name="J. Bacteriol.">
        <title>Genome of Bacillus macauensis ZFHKF-1, a Long-Chain-Forming Bacterium.</title>
        <authorList>
            <person name="Cai L."/>
            <person name="Zhang T."/>
        </authorList>
    </citation>
    <scope>NUCLEOTIDE SEQUENCE [LARGE SCALE GENOMIC DNA]</scope>
    <source>
        <strain evidence="1 2">ZFHKF-1</strain>
    </source>
</reference>
<dbReference type="RefSeq" id="WP_007201832.1">
    <property type="nucleotide sequence ID" value="NZ_AKKV01000024.1"/>
</dbReference>
<dbReference type="OrthoDB" id="2667109at2"/>
<name>I8UG71_9BACL</name>
<sequence length="753" mass="81635">MALSGSLYTNVGSHWRLSLSWSATQDEDANKSTITAKLYWEALDGYGAISSGSRGESAIQINDGAWSTDTASPSLSGNQKKLIHTYTKTLTHDSEGKCSFSIDGYFEPKVTLSGKYYGSVNLDQETFRLNTIPRESKVSGGIRWVAGEDYSLSIAAASSSFKHRAKFYIRKNSSDSWLLIKTVEGIGTSKLVKFSEDEHIKVFNRMQGYRGDGEVKIVLTTYSGSDTVGSDTEKTGLLYVNGRQTMSDIPSLTVGETVSLYLTNLTEFYVTNIAVYVADKLITTFRNIGYQATLDSAKYKDAILNAMGASNASAEIRYELTSYYLNDSNAYLLDGPLIKYAKIYAPSDPPVFTGILNHYDSNSSSVLITGSSQQLIQGLSQLTVSIPSSQLAQAQNGATIAKYTASFGSLSRDFTPNGSGDIVINLGTVPMGGQGTLKVTAIDSRGQSTTLNKSVNVIPYTPPVIMATSTRRINGFGETGVLSFNAAYNPVVINGVPKNTIIKVAYRWRNAMASSADIPPWSPETLMTFVTNEASVQTNVANLDGLASDKAYEIQFVIKDNISKTDITKIATIQAGKPLVDLNPDLNSVGIGKFATKKNALQIDGEVEAKKVTSESIDLLGGTLRAVNNNLLLNNKPLFQSGVEVLWDGTNTMTAAQTITPKKKITDCPNGWVLVWTDKDGWYDVTYTFIPKLHVLSSNTNGVGVYSVAPATNTATGIAQKYVYIDETTVRGNDNNEATVDKKAVILRQVWAY</sequence>
<protein>
    <submittedName>
        <fullName evidence="1">Uncharacterized protein</fullName>
    </submittedName>
</protein>
<comment type="caution">
    <text evidence="1">The sequence shown here is derived from an EMBL/GenBank/DDBJ whole genome shotgun (WGS) entry which is preliminary data.</text>
</comment>
<dbReference type="STRING" id="1196324.A374_08694"/>
<evidence type="ECO:0000313" key="1">
    <source>
        <dbReference type="EMBL" id="EIT85900.1"/>
    </source>
</evidence>